<feature type="domain" description="YchJ-like middle NTF2-like" evidence="3">
    <location>
        <begin position="35"/>
        <end position="128"/>
    </location>
</feature>
<dbReference type="Pfam" id="PF02810">
    <property type="entry name" value="SEC-C"/>
    <property type="match status" value="1"/>
</dbReference>
<dbReference type="AlphaFoldDB" id="A0A1H0RYX3"/>
<dbReference type="InterPro" id="IPR004027">
    <property type="entry name" value="SEC_C_motif"/>
</dbReference>
<proteinExistence type="inferred from homology"/>
<dbReference type="InterPro" id="IPR032710">
    <property type="entry name" value="NTF2-like_dom_sf"/>
</dbReference>
<gene>
    <name evidence="4" type="ORF">SAMN04515671_3816</name>
</gene>
<protein>
    <recommendedName>
        <fullName evidence="2">UPF0225 protein SAMN04515671_3816</fullName>
    </recommendedName>
</protein>
<keyword evidence="5" id="KW-1185">Reference proteome</keyword>
<accession>A0A1H0RYX3</accession>
<name>A0A1H0RYX3_9ACTN</name>
<evidence type="ECO:0000313" key="4">
    <source>
        <dbReference type="EMBL" id="SDP34674.1"/>
    </source>
</evidence>
<dbReference type="OrthoDB" id="21421at2"/>
<evidence type="ECO:0000256" key="2">
    <source>
        <dbReference type="HAMAP-Rule" id="MF_00612"/>
    </source>
</evidence>
<organism evidence="4 5">
    <name type="scientific">Nakamurella panacisegetis</name>
    <dbReference type="NCBI Taxonomy" id="1090615"/>
    <lineage>
        <taxon>Bacteria</taxon>
        <taxon>Bacillati</taxon>
        <taxon>Actinomycetota</taxon>
        <taxon>Actinomycetes</taxon>
        <taxon>Nakamurellales</taxon>
        <taxon>Nakamurellaceae</taxon>
        <taxon>Nakamurella</taxon>
    </lineage>
</organism>
<dbReference type="InterPro" id="IPR048469">
    <property type="entry name" value="YchJ-like_M"/>
</dbReference>
<evidence type="ECO:0000313" key="5">
    <source>
        <dbReference type="Proteomes" id="UP000198741"/>
    </source>
</evidence>
<comment type="similarity">
    <text evidence="1 2">Belongs to the UPF0225 family.</text>
</comment>
<sequence length="130" mass="14261">MVCAGPAVTACPCGSGAGYDECCGPLHRGVSTAPTAERLMRARYSAFVRRESTYLLESWHPSTRPGAVDFDPEIRWTGLTVEGRHAGGLLDQVGTVAFVARYRANGRRGEQRENSRFVRENGRWVYLGAV</sequence>
<dbReference type="SUPFAM" id="SSF54427">
    <property type="entry name" value="NTF2-like"/>
    <property type="match status" value="1"/>
</dbReference>
<dbReference type="EMBL" id="LT629710">
    <property type="protein sequence ID" value="SDP34674.1"/>
    <property type="molecule type" value="Genomic_DNA"/>
</dbReference>
<reference evidence="4 5" key="1">
    <citation type="submission" date="2016-10" db="EMBL/GenBank/DDBJ databases">
        <authorList>
            <person name="de Groot N.N."/>
        </authorList>
    </citation>
    <scope>NUCLEOTIDE SEQUENCE [LARGE SCALE GENOMIC DNA]</scope>
    <source>
        <strain evidence="5">P4-7,KCTC 19426,CECT 7604</strain>
    </source>
</reference>
<dbReference type="STRING" id="1090615.SAMN04515671_3816"/>
<dbReference type="Gene3D" id="3.10.450.50">
    <property type="match status" value="1"/>
</dbReference>
<dbReference type="InterPro" id="IPR023006">
    <property type="entry name" value="YchJ-like"/>
</dbReference>
<dbReference type="Proteomes" id="UP000198741">
    <property type="component" value="Chromosome I"/>
</dbReference>
<dbReference type="PANTHER" id="PTHR33747">
    <property type="entry name" value="UPF0225 PROTEIN SCO1677"/>
    <property type="match status" value="1"/>
</dbReference>
<evidence type="ECO:0000256" key="1">
    <source>
        <dbReference type="ARBA" id="ARBA00010839"/>
    </source>
</evidence>
<evidence type="ECO:0000259" key="3">
    <source>
        <dbReference type="Pfam" id="PF17775"/>
    </source>
</evidence>
<dbReference type="PANTHER" id="PTHR33747:SF1">
    <property type="entry name" value="ADENYLATE CYCLASE-ASSOCIATED CAP C-TERMINAL DOMAIN-CONTAINING PROTEIN"/>
    <property type="match status" value="1"/>
</dbReference>
<dbReference type="HAMAP" id="MF_00612">
    <property type="entry name" value="UPF0225"/>
    <property type="match status" value="1"/>
</dbReference>
<dbReference type="Pfam" id="PF17775">
    <property type="entry name" value="YchJ_M-like"/>
    <property type="match status" value="1"/>
</dbReference>